<comment type="caution">
    <text evidence="2">The sequence shown here is derived from an EMBL/GenBank/DDBJ whole genome shotgun (WGS) entry which is preliminary data.</text>
</comment>
<name>A0AAW9RZ69_9HYPH</name>
<feature type="signal peptide" evidence="1">
    <location>
        <begin position="1"/>
        <end position="23"/>
    </location>
</feature>
<feature type="chain" id="PRO_5043645481" evidence="1">
    <location>
        <begin position="24"/>
        <end position="410"/>
    </location>
</feature>
<evidence type="ECO:0000313" key="2">
    <source>
        <dbReference type="EMBL" id="MEJ8573168.1"/>
    </source>
</evidence>
<proteinExistence type="predicted"/>
<organism evidence="2 3">
    <name type="scientific">Microbaculum marinum</name>
    <dbReference type="NCBI Taxonomy" id="1764581"/>
    <lineage>
        <taxon>Bacteria</taxon>
        <taxon>Pseudomonadati</taxon>
        <taxon>Pseudomonadota</taxon>
        <taxon>Alphaproteobacteria</taxon>
        <taxon>Hyphomicrobiales</taxon>
        <taxon>Tepidamorphaceae</taxon>
        <taxon>Microbaculum</taxon>
    </lineage>
</organism>
<keyword evidence="3" id="KW-1185">Reference proteome</keyword>
<dbReference type="AlphaFoldDB" id="A0AAW9RZ69"/>
<evidence type="ECO:0000313" key="3">
    <source>
        <dbReference type="Proteomes" id="UP001378188"/>
    </source>
</evidence>
<dbReference type="EMBL" id="JAZHOF010000007">
    <property type="protein sequence ID" value="MEJ8573168.1"/>
    <property type="molecule type" value="Genomic_DNA"/>
</dbReference>
<accession>A0AAW9RZ69</accession>
<keyword evidence="1" id="KW-0732">Signal</keyword>
<protein>
    <submittedName>
        <fullName evidence="2">Uncharacterized protein</fullName>
    </submittedName>
</protein>
<sequence>MWRTLVAIPVVATSLGFISPALAGKVGPEFQVNTSEAGHQTNPSSAGLSKGRFVVTWTSGYDGFGSGVFGQLYNSKGKPASAEFRVNATVKEDQYDTAVAGLADGGFVATWTSEHQANKLTEVFAQRFKSNGQPAGKEFRVNTRKRGHQQKSSVAGLAKGSFVVIWQSHGQDGDGYGIYGQRFNARGKARGREFRVNRTTRSDQWLASVAALKDGGFVVTWASYDQDAYGIFGQRFNAKARRKGGEFRVNNTTAGEQSDPSVAGLAKGGFVVAWDSVNLDGSETGVAARRYNARGRPKGKETTVNTYKKLYQGAPAVAALAKGDYVVTWESENQDVVDDQNFDLRGVYGQRFKASGKRAGKEFQAPTFLAGRQRYPSVAGLSRGRDFVVTWESDGQDFGGFNIYGQRFDR</sequence>
<gene>
    <name evidence="2" type="ORF">V3328_16875</name>
</gene>
<evidence type="ECO:0000256" key="1">
    <source>
        <dbReference type="SAM" id="SignalP"/>
    </source>
</evidence>
<dbReference type="Proteomes" id="UP001378188">
    <property type="component" value="Unassembled WGS sequence"/>
</dbReference>
<reference evidence="2 3" key="1">
    <citation type="submission" date="2024-02" db="EMBL/GenBank/DDBJ databases">
        <title>Genome analysis and characterization of Microbaculum marinisediminis sp. nov., isolated from marine sediment.</title>
        <authorList>
            <person name="Du Z.-J."/>
            <person name="Ye Y.-Q."/>
            <person name="Zhang Z.-R."/>
            <person name="Yuan S.-M."/>
            <person name="Zhang X.-Y."/>
        </authorList>
    </citation>
    <scope>NUCLEOTIDE SEQUENCE [LARGE SCALE GENOMIC DNA]</scope>
    <source>
        <strain evidence="2 3">SDUM1044001</strain>
    </source>
</reference>
<dbReference type="RefSeq" id="WP_340330869.1">
    <property type="nucleotide sequence ID" value="NZ_JAZHOF010000007.1"/>
</dbReference>